<proteinExistence type="predicted"/>
<accession>A0ABQ7BEU6</accession>
<dbReference type="Proteomes" id="UP000266723">
    <property type="component" value="Unassembled WGS sequence"/>
</dbReference>
<comment type="caution">
    <text evidence="1">The sequence shown here is derived from an EMBL/GenBank/DDBJ whole genome shotgun (WGS) entry which is preliminary data.</text>
</comment>
<gene>
    <name evidence="1" type="ORF">DY000_02043105</name>
</gene>
<organism evidence="1 2">
    <name type="scientific">Brassica cretica</name>
    <name type="common">Mustard</name>
    <dbReference type="NCBI Taxonomy" id="69181"/>
    <lineage>
        <taxon>Eukaryota</taxon>
        <taxon>Viridiplantae</taxon>
        <taxon>Streptophyta</taxon>
        <taxon>Embryophyta</taxon>
        <taxon>Tracheophyta</taxon>
        <taxon>Spermatophyta</taxon>
        <taxon>Magnoliopsida</taxon>
        <taxon>eudicotyledons</taxon>
        <taxon>Gunneridae</taxon>
        <taxon>Pentapetalae</taxon>
        <taxon>rosids</taxon>
        <taxon>malvids</taxon>
        <taxon>Brassicales</taxon>
        <taxon>Brassicaceae</taxon>
        <taxon>Brassiceae</taxon>
        <taxon>Brassica</taxon>
    </lineage>
</organism>
<sequence>MGSGYSREFKDSIGCLSERYDHKDMDSKRNLGKKVNWRFEGFIRVGTDRIRDSPSSSKGMRNPEDLVQDIRGTVFVIINARPPSIVLEIWVNQIRLIHYDEGIIGLLYLIFGGFLESLAGFVESGSLIFRITDGGYCIHGLDSLRGVVGCGSQYKRGRESIEGSIIPSNLFLQKFNNLIRFLLVLVRMTQSQLLGNGGDMKNGEGNRKRLKIFDNSDLIKSYSKTLIGRYMNPMEQDVKGTSSLFQVYERFGSRKEERPFLSLETVFGVGVFIFGLSNTLAKDMWECSG</sequence>
<evidence type="ECO:0000313" key="2">
    <source>
        <dbReference type="Proteomes" id="UP000266723"/>
    </source>
</evidence>
<protein>
    <submittedName>
        <fullName evidence="1">Uncharacterized protein</fullName>
    </submittedName>
</protein>
<dbReference type="EMBL" id="QGKV02001507">
    <property type="protein sequence ID" value="KAF3530665.1"/>
    <property type="molecule type" value="Genomic_DNA"/>
</dbReference>
<name>A0ABQ7BEU6_BRACR</name>
<reference evidence="1 2" key="1">
    <citation type="journal article" date="2020" name="BMC Genomics">
        <title>Intraspecific diversification of the crop wild relative Brassica cretica Lam. using demographic model selection.</title>
        <authorList>
            <person name="Kioukis A."/>
            <person name="Michalopoulou V.A."/>
            <person name="Briers L."/>
            <person name="Pirintsos S."/>
            <person name="Studholme D.J."/>
            <person name="Pavlidis P."/>
            <person name="Sarris P.F."/>
        </authorList>
    </citation>
    <scope>NUCLEOTIDE SEQUENCE [LARGE SCALE GENOMIC DNA]</scope>
    <source>
        <strain evidence="2">cv. PFS-1207/04</strain>
    </source>
</reference>
<evidence type="ECO:0000313" key="1">
    <source>
        <dbReference type="EMBL" id="KAF3530665.1"/>
    </source>
</evidence>
<keyword evidence="2" id="KW-1185">Reference proteome</keyword>